<sequence>MPRPYERFVLSDNAPRSSKTTINIGGFHVFLYGVDELTPGQAKDTTVIFHIHGRTRTHQDAEDIFHHLLHDLRRRGGTKKGVVGVTFDNRNHGLRAIDDIAIQDWKGGNLKHAQDMLSMMDGIVADMQTVMKFLESYVGGLFVPTAYIATGLSLGGHVTWDILAEDPRIQIAIIIVGSPNLTDMLVDRLSQYKSVSDVPKDTDLWPKSIEKLYLARDEKVKRIAGKKILILNGAVDDLVPNKFTTPWMESSSENNDVTFVAQEEQGHALSYEMMQRIVDWLPQWLN</sequence>
<dbReference type="Proteomes" id="UP000053095">
    <property type="component" value="Unassembled WGS sequence"/>
</dbReference>
<dbReference type="SUPFAM" id="SSF53474">
    <property type="entry name" value="alpha/beta-Hydrolases"/>
    <property type="match status" value="1"/>
</dbReference>
<proteinExistence type="predicted"/>
<keyword evidence="2" id="KW-1185">Reference proteome</keyword>
<organism evidence="1 2">
    <name type="scientific">Talaromyces pinophilus</name>
    <name type="common">Penicillium pinophilum</name>
    <dbReference type="NCBI Taxonomy" id="128442"/>
    <lineage>
        <taxon>Eukaryota</taxon>
        <taxon>Fungi</taxon>
        <taxon>Dikarya</taxon>
        <taxon>Ascomycota</taxon>
        <taxon>Pezizomycotina</taxon>
        <taxon>Eurotiomycetes</taxon>
        <taxon>Eurotiomycetidae</taxon>
        <taxon>Eurotiales</taxon>
        <taxon>Trichocomaceae</taxon>
        <taxon>Talaromyces</taxon>
        <taxon>Talaromyces sect. Talaromyces</taxon>
    </lineage>
</organism>
<dbReference type="InterPro" id="IPR050261">
    <property type="entry name" value="FrsA_esterase"/>
</dbReference>
<dbReference type="Gene3D" id="3.40.50.1820">
    <property type="entry name" value="alpha/beta hydrolase"/>
    <property type="match status" value="1"/>
</dbReference>
<dbReference type="AlphaFoldDB" id="A0A6V8H4T8"/>
<reference evidence="2" key="1">
    <citation type="journal article" date="2015" name="Genome Announc.">
        <title>Draft genome sequence of Talaromyces cellulolyticus strain Y-94, a source of lignocellulosic biomass-degrading enzymes.</title>
        <authorList>
            <person name="Fujii T."/>
            <person name="Koike H."/>
            <person name="Sawayama S."/>
            <person name="Yano S."/>
            <person name="Inoue H."/>
        </authorList>
    </citation>
    <scope>NUCLEOTIDE SEQUENCE [LARGE SCALE GENOMIC DNA]</scope>
    <source>
        <strain evidence="2">Y-94</strain>
    </source>
</reference>
<accession>A0A6V8H4T8</accession>
<dbReference type="EMBL" id="DF933813">
    <property type="protein sequence ID" value="GAM35836.1"/>
    <property type="molecule type" value="Genomic_DNA"/>
</dbReference>
<name>A0A6V8H4T8_TALPI</name>
<evidence type="ECO:0000313" key="2">
    <source>
        <dbReference type="Proteomes" id="UP000053095"/>
    </source>
</evidence>
<evidence type="ECO:0000313" key="1">
    <source>
        <dbReference type="EMBL" id="GAM35836.1"/>
    </source>
</evidence>
<protein>
    <submittedName>
        <fullName evidence="1">Uncharacterized protein</fullName>
    </submittedName>
</protein>
<gene>
    <name evidence="1" type="ORF">TCE0_017r04473</name>
</gene>
<dbReference type="PANTHER" id="PTHR22946">
    <property type="entry name" value="DIENELACTONE HYDROLASE DOMAIN-CONTAINING PROTEIN-RELATED"/>
    <property type="match status" value="1"/>
</dbReference>
<comment type="caution">
    <text evidence="1">The sequence shown here is derived from an EMBL/GenBank/DDBJ whole genome shotgun (WGS) entry which is preliminary data.</text>
</comment>
<dbReference type="PANTHER" id="PTHR22946:SF0">
    <property type="entry name" value="DIENELACTONE HYDROLASE DOMAIN-CONTAINING PROTEIN"/>
    <property type="match status" value="1"/>
</dbReference>
<dbReference type="InterPro" id="IPR029058">
    <property type="entry name" value="AB_hydrolase_fold"/>
</dbReference>